<evidence type="ECO:0000313" key="1">
    <source>
        <dbReference type="EMBL" id="GAA5518438.1"/>
    </source>
</evidence>
<dbReference type="Proteomes" id="UP001426770">
    <property type="component" value="Unassembled WGS sequence"/>
</dbReference>
<comment type="caution">
    <text evidence="1">The sequence shown here is derived from an EMBL/GenBank/DDBJ whole genome shotgun (WGS) entry which is preliminary data.</text>
</comment>
<dbReference type="EMBL" id="BAABRR010000003">
    <property type="protein sequence ID" value="GAA5518438.1"/>
    <property type="molecule type" value="Genomic_DNA"/>
</dbReference>
<sequence>MTNTSISTADLAADERLSALRQLCDITARVANPGPDDYAEPVKFPYFFHEAAMHGVTLEHVPAKERGFIYEDADGEPVSEDHINALIRHKNAAESLCDFVPLGPLELLDEVSEAAGYRLRASEFAKVDCGTDGRHEFLVDSPFGFQATVYATLEGHIVVGVGVPEK</sequence>
<reference evidence="1 2" key="1">
    <citation type="submission" date="2024-02" db="EMBL/GenBank/DDBJ databases">
        <title>Lysinimicrobium sediminis NBRC 112286.</title>
        <authorList>
            <person name="Ichikawa N."/>
            <person name="Katano-Makiyama Y."/>
            <person name="Hidaka K."/>
        </authorList>
    </citation>
    <scope>NUCLEOTIDE SEQUENCE [LARGE SCALE GENOMIC DNA]</scope>
    <source>
        <strain evidence="1 2">NBRC 112286</strain>
    </source>
</reference>
<name>A0ABP9WF47_9MICO</name>
<organism evidence="1 2">
    <name type="scientific">Demequina sediminis</name>
    <dbReference type="NCBI Taxonomy" id="1930058"/>
    <lineage>
        <taxon>Bacteria</taxon>
        <taxon>Bacillati</taxon>
        <taxon>Actinomycetota</taxon>
        <taxon>Actinomycetes</taxon>
        <taxon>Micrococcales</taxon>
        <taxon>Demequinaceae</taxon>
        <taxon>Demequina</taxon>
    </lineage>
</organism>
<dbReference type="RefSeq" id="WP_286214559.1">
    <property type="nucleotide sequence ID" value="NZ_AP027736.1"/>
</dbReference>
<accession>A0ABP9WF47</accession>
<protein>
    <submittedName>
        <fullName evidence="1">Uncharacterized protein</fullName>
    </submittedName>
</protein>
<proteinExistence type="predicted"/>
<gene>
    <name evidence="1" type="ORF">Lsed01_00865</name>
</gene>
<evidence type="ECO:0000313" key="2">
    <source>
        <dbReference type="Proteomes" id="UP001426770"/>
    </source>
</evidence>
<keyword evidence="2" id="KW-1185">Reference proteome</keyword>